<dbReference type="Pfam" id="PF02675">
    <property type="entry name" value="AdoMet_dc"/>
    <property type="match status" value="1"/>
</dbReference>
<gene>
    <name evidence="10" type="ORF">J2W55_001381</name>
</gene>
<comment type="caution">
    <text evidence="10">The sequence shown here is derived from an EMBL/GenBank/DDBJ whole genome shotgun (WGS) entry which is preliminary data.</text>
</comment>
<dbReference type="RefSeq" id="WP_310093414.1">
    <property type="nucleotide sequence ID" value="NZ_JAVDUU010000001.1"/>
</dbReference>
<name>A0ABU1T821_9SPHI</name>
<keyword evidence="8" id="KW-0704">Schiff base</keyword>
<evidence type="ECO:0000256" key="5">
    <source>
        <dbReference type="ARBA" id="ARBA00023115"/>
    </source>
</evidence>
<comment type="cofactor">
    <cofactor evidence="1">
        <name>pyruvate</name>
        <dbReference type="ChEBI" id="CHEBI:15361"/>
    </cofactor>
</comment>
<evidence type="ECO:0000256" key="9">
    <source>
        <dbReference type="ARBA" id="ARBA00023317"/>
    </source>
</evidence>
<accession>A0ABU1T821</accession>
<dbReference type="GO" id="GO:0004014">
    <property type="term" value="F:adenosylmethionine decarboxylase activity"/>
    <property type="evidence" value="ECO:0007669"/>
    <property type="project" value="UniProtKB-EC"/>
</dbReference>
<dbReference type="InterPro" id="IPR003826">
    <property type="entry name" value="AdoMetDC_fam_prok"/>
</dbReference>
<dbReference type="SUPFAM" id="SSF56276">
    <property type="entry name" value="S-adenosylmethionine decarboxylase"/>
    <property type="match status" value="1"/>
</dbReference>
<proteinExistence type="predicted"/>
<dbReference type="PANTHER" id="PTHR33866:SF2">
    <property type="entry name" value="S-ADENOSYLMETHIONINE DECARBOXYLASE PROENZYME"/>
    <property type="match status" value="1"/>
</dbReference>
<keyword evidence="3" id="KW-0068">Autocatalytic cleavage</keyword>
<evidence type="ECO:0000256" key="7">
    <source>
        <dbReference type="ARBA" id="ARBA00023239"/>
    </source>
</evidence>
<keyword evidence="9" id="KW-0670">Pyruvate</keyword>
<dbReference type="EMBL" id="JAVDUU010000001">
    <property type="protein sequence ID" value="MDR6941553.1"/>
    <property type="molecule type" value="Genomic_DNA"/>
</dbReference>
<protein>
    <submittedName>
        <fullName evidence="10">S-adenosylmethionine decarboxylase</fullName>
        <ecNumber evidence="10">4.1.1.50</ecNumber>
    </submittedName>
</protein>
<evidence type="ECO:0000256" key="4">
    <source>
        <dbReference type="ARBA" id="ARBA00023066"/>
    </source>
</evidence>
<evidence type="ECO:0000256" key="8">
    <source>
        <dbReference type="ARBA" id="ARBA00023270"/>
    </source>
</evidence>
<sequence length="117" mass="13266">MPYQPGLHILAEFSAANTTSFSASAACKLFFDELIATYNLEKVGEVYHDFDGAGFTGVVCLTESHLSIHTWPEFNLATFDIFLSNYQKDNSDKVRVIYNEVLRFFEGAEIKKTELIR</sequence>
<dbReference type="InterPro" id="IPR016067">
    <property type="entry name" value="S-AdoMet_deCO2ase_core"/>
</dbReference>
<organism evidence="10 11">
    <name type="scientific">Mucilaginibacter pocheonensis</name>
    <dbReference type="NCBI Taxonomy" id="398050"/>
    <lineage>
        <taxon>Bacteria</taxon>
        <taxon>Pseudomonadati</taxon>
        <taxon>Bacteroidota</taxon>
        <taxon>Sphingobacteriia</taxon>
        <taxon>Sphingobacteriales</taxon>
        <taxon>Sphingobacteriaceae</taxon>
        <taxon>Mucilaginibacter</taxon>
    </lineage>
</organism>
<keyword evidence="7 10" id="KW-0456">Lyase</keyword>
<evidence type="ECO:0000256" key="3">
    <source>
        <dbReference type="ARBA" id="ARBA00022813"/>
    </source>
</evidence>
<evidence type="ECO:0000313" key="10">
    <source>
        <dbReference type="EMBL" id="MDR6941553.1"/>
    </source>
</evidence>
<dbReference type="PANTHER" id="PTHR33866">
    <property type="entry name" value="S-ADENOSYLMETHIONINE DECARBOXYLASE PROENZYME"/>
    <property type="match status" value="1"/>
</dbReference>
<dbReference type="Gene3D" id="3.60.90.10">
    <property type="entry name" value="S-adenosylmethionine decarboxylase"/>
    <property type="match status" value="1"/>
</dbReference>
<keyword evidence="6" id="KW-0865">Zymogen</keyword>
<evidence type="ECO:0000256" key="2">
    <source>
        <dbReference type="ARBA" id="ARBA00022793"/>
    </source>
</evidence>
<evidence type="ECO:0000256" key="1">
    <source>
        <dbReference type="ARBA" id="ARBA00001928"/>
    </source>
</evidence>
<keyword evidence="11" id="KW-1185">Reference proteome</keyword>
<dbReference type="EC" id="4.1.1.50" evidence="10"/>
<keyword evidence="2" id="KW-0210">Decarboxylase</keyword>
<dbReference type="Proteomes" id="UP001247620">
    <property type="component" value="Unassembled WGS sequence"/>
</dbReference>
<keyword evidence="5" id="KW-0620">Polyamine biosynthesis</keyword>
<reference evidence="10 11" key="1">
    <citation type="submission" date="2023-07" db="EMBL/GenBank/DDBJ databases">
        <title>Sorghum-associated microbial communities from plants grown in Nebraska, USA.</title>
        <authorList>
            <person name="Schachtman D."/>
        </authorList>
    </citation>
    <scope>NUCLEOTIDE SEQUENCE [LARGE SCALE GENOMIC DNA]</scope>
    <source>
        <strain evidence="10 11">3262</strain>
    </source>
</reference>
<evidence type="ECO:0000313" key="11">
    <source>
        <dbReference type="Proteomes" id="UP001247620"/>
    </source>
</evidence>
<keyword evidence="4" id="KW-0745">Spermidine biosynthesis</keyword>
<evidence type="ECO:0000256" key="6">
    <source>
        <dbReference type="ARBA" id="ARBA00023145"/>
    </source>
</evidence>